<dbReference type="AlphaFoldDB" id="A0A7S2CDJ8"/>
<feature type="region of interest" description="Disordered" evidence="1">
    <location>
        <begin position="229"/>
        <end position="268"/>
    </location>
</feature>
<name>A0A7S2CDJ8_9STRA</name>
<sequence length="268" mass="28720">MPRASTIVAVLALFANASSVSGFTTSHSRWAGASVGARTATRSSDASVLAMVAGRGRSRPPGYKDPEPDNRSLGSKMFGDIITGVQNLAGVGEEKEAREVAEGAQVLEAGDAISAIDQRAIDGTITYEDFLLMGKTFNELNGNVKLPGSLDAKQIAETKAKFAKHEKIVSCMTKEELEDTAIMREDLADIENKLPRVQRLSKESGVSEKDVCLFVAEFEAMRQSTMRIAAGEDPDAVNADLEAGSGNRAARRNVKKAQRKADKKMGKN</sequence>
<feature type="compositionally biased region" description="Basic residues" evidence="1">
    <location>
        <begin position="249"/>
        <end position="258"/>
    </location>
</feature>
<dbReference type="EMBL" id="HBGT01019744">
    <property type="protein sequence ID" value="CAD9422696.1"/>
    <property type="molecule type" value="Transcribed_RNA"/>
</dbReference>
<evidence type="ECO:0000259" key="3">
    <source>
        <dbReference type="Pfam" id="PF02978"/>
    </source>
</evidence>
<keyword evidence="2" id="KW-0732">Signal</keyword>
<dbReference type="GO" id="GO:0008312">
    <property type="term" value="F:7S RNA binding"/>
    <property type="evidence" value="ECO:0007669"/>
    <property type="project" value="InterPro"/>
</dbReference>
<dbReference type="Gene3D" id="1.10.260.30">
    <property type="entry name" value="Signal recognition particle, SRP54 subunit, M-domain"/>
    <property type="match status" value="1"/>
</dbReference>
<reference evidence="4" key="1">
    <citation type="submission" date="2021-01" db="EMBL/GenBank/DDBJ databases">
        <authorList>
            <person name="Corre E."/>
            <person name="Pelletier E."/>
            <person name="Niang G."/>
            <person name="Scheremetjew M."/>
            <person name="Finn R."/>
            <person name="Kale V."/>
            <person name="Holt S."/>
            <person name="Cochrane G."/>
            <person name="Meng A."/>
            <person name="Brown T."/>
            <person name="Cohen L."/>
        </authorList>
    </citation>
    <scope>NUCLEOTIDE SEQUENCE</scope>
    <source>
        <strain evidence="4">RCC1693</strain>
    </source>
</reference>
<dbReference type="Pfam" id="PF02978">
    <property type="entry name" value="SRP_SPB"/>
    <property type="match status" value="1"/>
</dbReference>
<dbReference type="GO" id="GO:0006614">
    <property type="term" value="P:SRP-dependent cotranslational protein targeting to membrane"/>
    <property type="evidence" value="ECO:0007669"/>
    <property type="project" value="InterPro"/>
</dbReference>
<proteinExistence type="predicted"/>
<dbReference type="InterPro" id="IPR036891">
    <property type="entry name" value="Signal_recog_part_SRP54_M_sf"/>
</dbReference>
<evidence type="ECO:0000313" key="4">
    <source>
        <dbReference type="EMBL" id="CAD9422696.1"/>
    </source>
</evidence>
<evidence type="ECO:0000256" key="2">
    <source>
        <dbReference type="SAM" id="SignalP"/>
    </source>
</evidence>
<feature type="domain" description="Signal recognition particle SRP54 subunit M-domain" evidence="3">
    <location>
        <begin position="145"/>
        <end position="223"/>
    </location>
</feature>
<organism evidence="4">
    <name type="scientific">Florenciella parvula</name>
    <dbReference type="NCBI Taxonomy" id="236787"/>
    <lineage>
        <taxon>Eukaryota</taxon>
        <taxon>Sar</taxon>
        <taxon>Stramenopiles</taxon>
        <taxon>Ochrophyta</taxon>
        <taxon>Dictyochophyceae</taxon>
        <taxon>Florenciellales</taxon>
        <taxon>Florenciella</taxon>
    </lineage>
</organism>
<gene>
    <name evidence="4" type="ORF">FPAR1323_LOCUS10370</name>
</gene>
<feature type="chain" id="PRO_5030986015" description="Signal recognition particle SRP54 subunit M-domain domain-containing protein" evidence="2">
    <location>
        <begin position="23"/>
        <end position="268"/>
    </location>
</feature>
<feature type="signal peptide" evidence="2">
    <location>
        <begin position="1"/>
        <end position="22"/>
    </location>
</feature>
<dbReference type="GO" id="GO:0048500">
    <property type="term" value="C:signal recognition particle"/>
    <property type="evidence" value="ECO:0007669"/>
    <property type="project" value="InterPro"/>
</dbReference>
<accession>A0A7S2CDJ8</accession>
<dbReference type="SUPFAM" id="SSF47446">
    <property type="entry name" value="Signal peptide-binding domain"/>
    <property type="match status" value="1"/>
</dbReference>
<evidence type="ECO:0000256" key="1">
    <source>
        <dbReference type="SAM" id="MobiDB-lite"/>
    </source>
</evidence>
<feature type="compositionally biased region" description="Basic and acidic residues" evidence="1">
    <location>
        <begin position="259"/>
        <end position="268"/>
    </location>
</feature>
<protein>
    <recommendedName>
        <fullName evidence="3">Signal recognition particle SRP54 subunit M-domain domain-containing protein</fullName>
    </recommendedName>
</protein>
<dbReference type="InterPro" id="IPR004125">
    <property type="entry name" value="Signal_recog_particle_SRP54_M"/>
</dbReference>